<comment type="caution">
    <text evidence="7">The sequence shown here is derived from an EMBL/GenBank/DDBJ whole genome shotgun (WGS) entry which is preliminary data.</text>
</comment>
<evidence type="ECO:0000259" key="6">
    <source>
        <dbReference type="SMART" id="SM00249"/>
    </source>
</evidence>
<dbReference type="InterPro" id="IPR058054">
    <property type="entry name" value="Znf_MS1-like"/>
</dbReference>
<dbReference type="InterPro" id="IPR019786">
    <property type="entry name" value="Zinc_finger_PHD-type_CS"/>
</dbReference>
<proteinExistence type="predicted"/>
<dbReference type="PROSITE" id="PS01359">
    <property type="entry name" value="ZF_PHD_1"/>
    <property type="match status" value="1"/>
</dbReference>
<accession>A0A6A4KTF3</accession>
<dbReference type="Pfam" id="PF25565">
    <property type="entry name" value="Ubiquitin_At1g33420"/>
    <property type="match status" value="1"/>
</dbReference>
<evidence type="ECO:0000256" key="1">
    <source>
        <dbReference type="ARBA" id="ARBA00022723"/>
    </source>
</evidence>
<organism evidence="7 8">
    <name type="scientific">Rhododendron williamsianum</name>
    <dbReference type="NCBI Taxonomy" id="262921"/>
    <lineage>
        <taxon>Eukaryota</taxon>
        <taxon>Viridiplantae</taxon>
        <taxon>Streptophyta</taxon>
        <taxon>Embryophyta</taxon>
        <taxon>Tracheophyta</taxon>
        <taxon>Spermatophyta</taxon>
        <taxon>Magnoliopsida</taxon>
        <taxon>eudicotyledons</taxon>
        <taxon>Gunneridae</taxon>
        <taxon>Pentapetalae</taxon>
        <taxon>asterids</taxon>
        <taxon>Ericales</taxon>
        <taxon>Ericaceae</taxon>
        <taxon>Ericoideae</taxon>
        <taxon>Rhodoreae</taxon>
        <taxon>Rhododendron</taxon>
    </lineage>
</organism>
<sequence length="734" mass="82231">MATQLFEPCTKTRKRKTNLFGSRTFPCRSSTVGFSSPFRDSVRLFLKEFAEISEHSVAGLPTWSTLLVNEENGAVFPLYTVEETVKFSLSPFCQHCKCVGKYHVIIPAGNKWDKPLKGSCLENRGHLLYGLIHCNGFGHLLCISGVEEEDSNCIPIVQIMDLWDRICTTLQTRKISTNDASERSSMELRLLYGVAYGQSWFGKWGYKFGRGSYGVTEDQYNKAINTLSTLDLNKIMAHFKNNRQGRVIHQIINRYRGFSETELVTISDLLQFMLDFKSRANNSCSKHSSRKIHQCGSQTEDNPISIAAFVSSLGSTDCRWPPKRLENAIEVIFNLLNGSTDFVMSLGELRDGARQCIGDAGLIDYVLKSIKCLAAGDQILHRSVNPSTKLVEFTINHVTKRTDSSAESESATFLSSVAKFDSRWPPQRLEHVAKVVWNILREVKGIKNGKTGLSRQELRDFARQFVGDTGLIDYVLKSIHGSIVGNQIVRRSRNPSTKTVEFSIQDILDRSEVEHVVGLSGLESAFDVDGDVLFLYKNVLLGYPESNPVSSAARTVLDTKHFVKEWEIMEKMNDHLMTLTCRVLPSFDELETELTRPLPPGELVVVPPWITIGELRVAAQCALRDTYCIMDRFDVRQIGGLRGIEDGRVLSCVVEPGAQVWVRGCGLDLDTKLRYEGGPGNRTVDCVCGARDDDDGERTVTCNGCHVWQHTRCCCGIEDDEPAPSIFLCRKCRG</sequence>
<reference evidence="7 8" key="1">
    <citation type="journal article" date="2019" name="Genome Biol. Evol.">
        <title>The Rhododendron genome and chromosomal organization provide insight into shared whole-genome duplications across the heath family (Ericaceae).</title>
        <authorList>
            <person name="Soza V.L."/>
            <person name="Lindsley D."/>
            <person name="Waalkes A."/>
            <person name="Ramage E."/>
            <person name="Patwardhan R.P."/>
            <person name="Burton J.N."/>
            <person name="Adey A."/>
            <person name="Kumar A."/>
            <person name="Qiu R."/>
            <person name="Shendure J."/>
            <person name="Hall B."/>
        </authorList>
    </citation>
    <scope>NUCLEOTIDE SEQUENCE [LARGE SCALE GENOMIC DNA]</scope>
    <source>
        <strain evidence="7">RSF 1966-606</strain>
    </source>
</reference>
<dbReference type="SUPFAM" id="SSF57903">
    <property type="entry name" value="FYVE/PHD zinc finger"/>
    <property type="match status" value="1"/>
</dbReference>
<dbReference type="InterPro" id="IPR057765">
    <property type="entry name" value="MS1-like_ubiquitin"/>
</dbReference>
<keyword evidence="5" id="KW-0804">Transcription</keyword>
<keyword evidence="3" id="KW-0862">Zinc</keyword>
<dbReference type="Proteomes" id="UP000428333">
    <property type="component" value="Linkage Group LG10"/>
</dbReference>
<keyword evidence="1" id="KW-0479">Metal-binding</keyword>
<keyword evidence="2" id="KW-0863">Zinc-finger</keyword>
<evidence type="ECO:0000313" key="7">
    <source>
        <dbReference type="EMBL" id="KAE9450863.1"/>
    </source>
</evidence>
<evidence type="ECO:0000256" key="3">
    <source>
        <dbReference type="ARBA" id="ARBA00022833"/>
    </source>
</evidence>
<dbReference type="InterPro" id="IPR059080">
    <property type="entry name" value="WHD_PTC1"/>
</dbReference>
<keyword evidence="8" id="KW-1185">Reference proteome</keyword>
<evidence type="ECO:0000313" key="8">
    <source>
        <dbReference type="Proteomes" id="UP000428333"/>
    </source>
</evidence>
<gene>
    <name evidence="7" type="ORF">C3L33_17237</name>
</gene>
<dbReference type="PANTHER" id="PTHR46201:SF8">
    <property type="entry name" value="CHROMATIN REGULATOR PHD FAMILY"/>
    <property type="match status" value="1"/>
</dbReference>
<dbReference type="PANTHER" id="PTHR46201">
    <property type="entry name" value="PHD FINGER PROTEIN MALE MEIOCYTE DEATH 1-RELATED"/>
    <property type="match status" value="1"/>
</dbReference>
<dbReference type="InterPro" id="IPR011011">
    <property type="entry name" value="Znf_FYVE_PHD"/>
</dbReference>
<evidence type="ECO:0000256" key="4">
    <source>
        <dbReference type="ARBA" id="ARBA00023015"/>
    </source>
</evidence>
<feature type="non-terminal residue" evidence="7">
    <location>
        <position position="1"/>
    </location>
</feature>
<dbReference type="OrthoDB" id="436852at2759"/>
<dbReference type="InterPro" id="IPR001965">
    <property type="entry name" value="Znf_PHD"/>
</dbReference>
<name>A0A6A4KTF3_9ERIC</name>
<evidence type="ECO:0000256" key="5">
    <source>
        <dbReference type="ARBA" id="ARBA00023163"/>
    </source>
</evidence>
<evidence type="ECO:0000256" key="2">
    <source>
        <dbReference type="ARBA" id="ARBA00022771"/>
    </source>
</evidence>
<dbReference type="GO" id="GO:0008270">
    <property type="term" value="F:zinc ion binding"/>
    <property type="evidence" value="ECO:0007669"/>
    <property type="project" value="UniProtKB-KW"/>
</dbReference>
<protein>
    <recommendedName>
        <fullName evidence="6">Zinc finger PHD-type domain-containing protein</fullName>
    </recommendedName>
</protein>
<feature type="domain" description="Zinc finger PHD-type" evidence="6">
    <location>
        <begin position="685"/>
        <end position="733"/>
    </location>
</feature>
<dbReference type="InterPro" id="IPR013083">
    <property type="entry name" value="Znf_RING/FYVE/PHD"/>
</dbReference>
<dbReference type="SMART" id="SM00249">
    <property type="entry name" value="PHD"/>
    <property type="match status" value="1"/>
</dbReference>
<dbReference type="AlphaFoldDB" id="A0A6A4KTF3"/>
<dbReference type="Pfam" id="PF25874">
    <property type="entry name" value="WHD_plant_repro"/>
    <property type="match status" value="2"/>
</dbReference>
<dbReference type="EMBL" id="QEFC01002745">
    <property type="protein sequence ID" value="KAE9450863.1"/>
    <property type="molecule type" value="Genomic_DNA"/>
</dbReference>
<keyword evidence="4" id="KW-0805">Transcription regulation</keyword>
<dbReference type="Gene3D" id="3.30.40.10">
    <property type="entry name" value="Zinc/RING finger domain, C3HC4 (zinc finger)"/>
    <property type="match status" value="1"/>
</dbReference>
<dbReference type="CDD" id="cd15556">
    <property type="entry name" value="PHD_MMD1_like"/>
    <property type="match status" value="1"/>
</dbReference>